<evidence type="ECO:0000256" key="1">
    <source>
        <dbReference type="ARBA" id="ARBA00022723"/>
    </source>
</evidence>
<dbReference type="PROSITE" id="PS51128">
    <property type="entry name" value="ZF_DKSA_2"/>
    <property type="match status" value="1"/>
</dbReference>
<dbReference type="Proteomes" id="UP000180088">
    <property type="component" value="Unassembled WGS sequence"/>
</dbReference>
<evidence type="ECO:0000313" key="8">
    <source>
        <dbReference type="Proteomes" id="UP000180088"/>
    </source>
</evidence>
<evidence type="ECO:0000259" key="5">
    <source>
        <dbReference type="Pfam" id="PF01258"/>
    </source>
</evidence>
<comment type="caution">
    <text evidence="6">The sequence shown here is derived from an EMBL/GenBank/DDBJ whole genome shotgun (WGS) entry which is preliminary data.</text>
</comment>
<dbReference type="PANTHER" id="PTHR38777">
    <property type="entry name" value="FELS-2 PROPHAGE PROTEIN"/>
    <property type="match status" value="1"/>
</dbReference>
<dbReference type="GO" id="GO:1900378">
    <property type="term" value="P:positive regulation of secondary metabolite biosynthetic process"/>
    <property type="evidence" value="ECO:0007669"/>
    <property type="project" value="TreeGrafter"/>
</dbReference>
<dbReference type="EMBL" id="MKCS01000001">
    <property type="protein sequence ID" value="OHX12294.1"/>
    <property type="molecule type" value="Genomic_DNA"/>
</dbReference>
<dbReference type="PANTHER" id="PTHR38777:SF1">
    <property type="entry name" value="DNAK SUPPRESSOR PROTEIN"/>
    <property type="match status" value="1"/>
</dbReference>
<keyword evidence="1" id="KW-0479">Metal-binding</keyword>
<dbReference type="STRING" id="1903179.BI347_01320"/>
<sequence>MTDFFDRASELETEFREQALARHFQQLQQSGYSHCEDCGDPIPQPRRAALPSCTRCVICQQLAER</sequence>
<dbReference type="InterPro" id="IPR012783">
    <property type="entry name" value="Znf_C4_TraR"/>
</dbReference>
<dbReference type="OrthoDB" id="9811543at2"/>
<evidence type="ECO:0000313" key="7">
    <source>
        <dbReference type="EMBL" id="OHX21622.1"/>
    </source>
</evidence>
<keyword evidence="9" id="KW-1185">Reference proteome</keyword>
<proteinExistence type="predicted"/>
<keyword evidence="2" id="KW-0863">Zinc-finger</keyword>
<dbReference type="RefSeq" id="WP_071111574.1">
    <property type="nucleotide sequence ID" value="NZ_MKCS01000001.1"/>
</dbReference>
<protein>
    <submittedName>
        <fullName evidence="6">Conjugal transfer protein TraR</fullName>
    </submittedName>
</protein>
<keyword evidence="3" id="KW-0862">Zinc</keyword>
<evidence type="ECO:0000256" key="4">
    <source>
        <dbReference type="PROSITE-ProRule" id="PRU00510"/>
    </source>
</evidence>
<dbReference type="NCBIfam" id="TIGR02419">
    <property type="entry name" value="C4_traR_proteo"/>
    <property type="match status" value="1"/>
</dbReference>
<dbReference type="AlphaFoldDB" id="A0A1S1WYG2"/>
<feature type="zinc finger region" description="dksA C4-type" evidence="4">
    <location>
        <begin position="35"/>
        <end position="59"/>
    </location>
</feature>
<dbReference type="Gene3D" id="1.20.120.910">
    <property type="entry name" value="DksA, coiled-coil domain"/>
    <property type="match status" value="1"/>
</dbReference>
<evidence type="ECO:0000313" key="9">
    <source>
        <dbReference type="Proteomes" id="UP000180280"/>
    </source>
</evidence>
<evidence type="ECO:0000256" key="3">
    <source>
        <dbReference type="ARBA" id="ARBA00022833"/>
    </source>
</evidence>
<evidence type="ECO:0000256" key="2">
    <source>
        <dbReference type="ARBA" id="ARBA00022771"/>
    </source>
</evidence>
<dbReference type="InterPro" id="IPR020458">
    <property type="entry name" value="Znf_DskA_TraR_CS"/>
</dbReference>
<dbReference type="InterPro" id="IPR000962">
    <property type="entry name" value="Znf_DskA_TraR"/>
</dbReference>
<dbReference type="EMBL" id="MKCT01000001">
    <property type="protein sequence ID" value="OHX21622.1"/>
    <property type="molecule type" value="Genomic_DNA"/>
</dbReference>
<organism evidence="6 8">
    <name type="scientific">Chromobacterium sphagni</name>
    <dbReference type="NCBI Taxonomy" id="1903179"/>
    <lineage>
        <taxon>Bacteria</taxon>
        <taxon>Pseudomonadati</taxon>
        <taxon>Pseudomonadota</taxon>
        <taxon>Betaproteobacteria</taxon>
        <taxon>Neisseriales</taxon>
        <taxon>Chromobacteriaceae</taxon>
        <taxon>Chromobacterium</taxon>
    </lineage>
</organism>
<evidence type="ECO:0000313" key="6">
    <source>
        <dbReference type="EMBL" id="OHX12294.1"/>
    </source>
</evidence>
<dbReference type="Pfam" id="PF01258">
    <property type="entry name" value="zf-dskA_traR"/>
    <property type="match status" value="1"/>
</dbReference>
<dbReference type="Proteomes" id="UP000180280">
    <property type="component" value="Unassembled WGS sequence"/>
</dbReference>
<feature type="domain" description="Zinc finger DksA/TraR C4-type" evidence="5">
    <location>
        <begin position="32"/>
        <end position="65"/>
    </location>
</feature>
<reference evidence="8 9" key="1">
    <citation type="submission" date="2016-09" db="EMBL/GenBank/DDBJ databases">
        <title>Chromobacterium muskegensis sp. nov., an insecticidal bacterium isolated from Sphagnum bogs.</title>
        <authorList>
            <person name="Sparks M.E."/>
            <person name="Blackburn M.B."/>
            <person name="Gundersen-Rindal D.E."/>
            <person name="Mitchell A."/>
            <person name="Farrar R."/>
            <person name="Kuhar D."/>
        </authorList>
    </citation>
    <scope>NUCLEOTIDE SEQUENCE [LARGE SCALE GENOMIC DNA]</scope>
    <source>
        <strain evidence="7 9">14B-1</strain>
        <strain evidence="6 8">37-2</strain>
    </source>
</reference>
<dbReference type="PROSITE" id="PS01102">
    <property type="entry name" value="ZF_DKSA_1"/>
    <property type="match status" value="1"/>
</dbReference>
<accession>A0A1S1WYG2</accession>
<dbReference type="GO" id="GO:0008270">
    <property type="term" value="F:zinc ion binding"/>
    <property type="evidence" value="ECO:0007669"/>
    <property type="project" value="UniProtKB-KW"/>
</dbReference>
<gene>
    <name evidence="7" type="ORF">BI344_03690</name>
    <name evidence="6" type="ORF">BI347_01320</name>
</gene>
<dbReference type="SUPFAM" id="SSF57716">
    <property type="entry name" value="Glucocorticoid receptor-like (DNA-binding domain)"/>
    <property type="match status" value="1"/>
</dbReference>
<name>A0A1S1WYG2_9NEIS</name>